<proteinExistence type="predicted"/>
<dbReference type="AlphaFoldDB" id="A0A1I2G8E2"/>
<dbReference type="EMBL" id="FOMW01000020">
    <property type="protein sequence ID" value="SFF13792.1"/>
    <property type="molecule type" value="Genomic_DNA"/>
</dbReference>
<gene>
    <name evidence="1" type="ORF">SAMN04488523_12038</name>
</gene>
<sequence length="74" mass="7855">MAISLFIGGLVATSAGIYPFSGFFCGLVDIIGQYVAFVLKVALLNVLRLHRAIVGLVNCESSVAPKMQPRPCSN</sequence>
<organism evidence="1 2">
    <name type="scientific">Sulfitobacter brevis</name>
    <dbReference type="NCBI Taxonomy" id="74348"/>
    <lineage>
        <taxon>Bacteria</taxon>
        <taxon>Pseudomonadati</taxon>
        <taxon>Pseudomonadota</taxon>
        <taxon>Alphaproteobacteria</taxon>
        <taxon>Rhodobacterales</taxon>
        <taxon>Roseobacteraceae</taxon>
        <taxon>Sulfitobacter</taxon>
    </lineage>
</organism>
<evidence type="ECO:0000313" key="1">
    <source>
        <dbReference type="EMBL" id="SFF13792.1"/>
    </source>
</evidence>
<name>A0A1I2G8E2_9RHOB</name>
<protein>
    <submittedName>
        <fullName evidence="1">Uncharacterized protein</fullName>
    </submittedName>
</protein>
<evidence type="ECO:0000313" key="2">
    <source>
        <dbReference type="Proteomes" id="UP000198977"/>
    </source>
</evidence>
<dbReference type="Proteomes" id="UP000198977">
    <property type="component" value="Unassembled WGS sequence"/>
</dbReference>
<keyword evidence="2" id="KW-1185">Reference proteome</keyword>
<reference evidence="1 2" key="1">
    <citation type="submission" date="2016-10" db="EMBL/GenBank/DDBJ databases">
        <authorList>
            <person name="de Groot N.N."/>
        </authorList>
    </citation>
    <scope>NUCLEOTIDE SEQUENCE [LARGE SCALE GENOMIC DNA]</scope>
    <source>
        <strain evidence="1 2">DSM 11443</strain>
    </source>
</reference>
<accession>A0A1I2G8E2</accession>